<comment type="caution">
    <text evidence="1">The sequence shown here is derived from an EMBL/GenBank/DDBJ whole genome shotgun (WGS) entry which is preliminary data.</text>
</comment>
<dbReference type="AlphaFoldDB" id="A0AA44WQ10"/>
<dbReference type="Proteomes" id="UP000236305">
    <property type="component" value="Unassembled WGS sequence"/>
</dbReference>
<name>A0AA44WQ10_VERDA</name>
<reference evidence="1 2" key="1">
    <citation type="submission" date="2017-12" db="EMBL/GenBank/DDBJ databases">
        <title>Comparative genomics yields insights into virulence evolution of Verticillium dahliae.</title>
        <authorList>
            <person name="Fan R."/>
            <person name="Armitage A.D."/>
            <person name="Cascant-Lopez E."/>
            <person name="Sobczyk M."/>
            <person name="Cockerton H.M."/>
            <person name="Harrison R.J."/>
        </authorList>
    </citation>
    <scope>NUCLEOTIDE SEQUENCE [LARGE SCALE GENOMIC DNA]</scope>
    <source>
        <strain evidence="1 2">12008</strain>
    </source>
</reference>
<dbReference type="EMBL" id="MPSH01000003">
    <property type="protein sequence ID" value="PNH35505.1"/>
    <property type="molecule type" value="Genomic_DNA"/>
</dbReference>
<gene>
    <name evidence="1" type="ORF">BJF96_g1091</name>
</gene>
<protein>
    <submittedName>
        <fullName evidence="1">Uncharacterized protein</fullName>
    </submittedName>
</protein>
<sequence length="38" mass="4081">MAQKLAHHHSLLGAALQLQFTSSTFRVCPTPPAMASKC</sequence>
<proteinExistence type="predicted"/>
<accession>A0AA44WQ10</accession>
<evidence type="ECO:0000313" key="2">
    <source>
        <dbReference type="Proteomes" id="UP000236305"/>
    </source>
</evidence>
<evidence type="ECO:0000313" key="1">
    <source>
        <dbReference type="EMBL" id="PNH35505.1"/>
    </source>
</evidence>
<organism evidence="1 2">
    <name type="scientific">Verticillium dahliae</name>
    <name type="common">Verticillium wilt</name>
    <dbReference type="NCBI Taxonomy" id="27337"/>
    <lineage>
        <taxon>Eukaryota</taxon>
        <taxon>Fungi</taxon>
        <taxon>Dikarya</taxon>
        <taxon>Ascomycota</taxon>
        <taxon>Pezizomycotina</taxon>
        <taxon>Sordariomycetes</taxon>
        <taxon>Hypocreomycetidae</taxon>
        <taxon>Glomerellales</taxon>
        <taxon>Plectosphaerellaceae</taxon>
        <taxon>Verticillium</taxon>
    </lineage>
</organism>